<accession>A0ABW1K2V2</accession>
<sequence>MALPLRVTLSPDRLDVAPGDAPVIEVTVSNTSDVVEHYVVDTLGLPDGWRARTEPDVTKLRPGETGTASITFEVRRDPPAPAGSHVLGVLLRSRYRDDVSCCEELPLTIAPVDQVAIRIEPEVATGGRTARYDVALTNAGNTPLRLRLAATDPERRVLAQFQPPTVDLPLGTTVRALLSVKAPIPWNREKQRALRIEASGVGVVAHTGATFVQRPRFASRLTRVAGMAGGVLVLAAAVVLAAVIARPDTPAATTPTPLAGGGTAPTAGGNPAQSPSATPAPSAPSGTPTMGGTPTTGATPTVTGAEPPREREIDLTRPFADTGGGIVPSDAFRSDGILLSGLPDRDGPAECLTATAVAVRGDGSGGWFLTGAQADDPSACNFVPVQVRFVVPAAAAEVVLAGDGKRRLEVVYRDLSRSIQDGLTAADDGRHGGIDYLLIRGLPADLTAEPPPAAVERLRFTPVPG</sequence>
<keyword evidence="4" id="KW-1185">Reference proteome</keyword>
<evidence type="ECO:0000256" key="2">
    <source>
        <dbReference type="SAM" id="Phobius"/>
    </source>
</evidence>
<organism evidence="3 4">
    <name type="scientific">Plantactinospora solaniradicis</name>
    <dbReference type="NCBI Taxonomy" id="1723736"/>
    <lineage>
        <taxon>Bacteria</taxon>
        <taxon>Bacillati</taxon>
        <taxon>Actinomycetota</taxon>
        <taxon>Actinomycetes</taxon>
        <taxon>Micromonosporales</taxon>
        <taxon>Micromonosporaceae</taxon>
        <taxon>Plantactinospora</taxon>
    </lineage>
</organism>
<evidence type="ECO:0000313" key="4">
    <source>
        <dbReference type="Proteomes" id="UP001596203"/>
    </source>
</evidence>
<evidence type="ECO:0000313" key="3">
    <source>
        <dbReference type="EMBL" id="MFC6016052.1"/>
    </source>
</evidence>
<name>A0ABW1K2V2_9ACTN</name>
<protein>
    <recommendedName>
        <fullName evidence="5">Alpha-galactosidase NEW3 domain-containing protein</fullName>
    </recommendedName>
</protein>
<evidence type="ECO:0008006" key="5">
    <source>
        <dbReference type="Google" id="ProtNLM"/>
    </source>
</evidence>
<comment type="caution">
    <text evidence="3">The sequence shown here is derived from an EMBL/GenBank/DDBJ whole genome shotgun (WGS) entry which is preliminary data.</text>
</comment>
<reference evidence="4" key="1">
    <citation type="journal article" date="2019" name="Int. J. Syst. Evol. Microbiol.">
        <title>The Global Catalogue of Microorganisms (GCM) 10K type strain sequencing project: providing services to taxonomists for standard genome sequencing and annotation.</title>
        <authorList>
            <consortium name="The Broad Institute Genomics Platform"/>
            <consortium name="The Broad Institute Genome Sequencing Center for Infectious Disease"/>
            <person name="Wu L."/>
            <person name="Ma J."/>
        </authorList>
    </citation>
    <scope>NUCLEOTIDE SEQUENCE [LARGE SCALE GENOMIC DNA]</scope>
    <source>
        <strain evidence="4">ZS-35-S2</strain>
    </source>
</reference>
<feature type="region of interest" description="Disordered" evidence="1">
    <location>
        <begin position="249"/>
        <end position="311"/>
    </location>
</feature>
<dbReference type="RefSeq" id="WP_377419048.1">
    <property type="nucleotide sequence ID" value="NZ_JBHSPR010000007.1"/>
</dbReference>
<evidence type="ECO:0000256" key="1">
    <source>
        <dbReference type="SAM" id="MobiDB-lite"/>
    </source>
</evidence>
<feature type="compositionally biased region" description="Low complexity" evidence="1">
    <location>
        <begin position="249"/>
        <end position="306"/>
    </location>
</feature>
<keyword evidence="2" id="KW-1133">Transmembrane helix</keyword>
<keyword evidence="2" id="KW-0812">Transmembrane</keyword>
<proteinExistence type="predicted"/>
<keyword evidence="2" id="KW-0472">Membrane</keyword>
<dbReference type="EMBL" id="JBHSPR010000007">
    <property type="protein sequence ID" value="MFC6016052.1"/>
    <property type="molecule type" value="Genomic_DNA"/>
</dbReference>
<dbReference type="Proteomes" id="UP001596203">
    <property type="component" value="Unassembled WGS sequence"/>
</dbReference>
<gene>
    <name evidence="3" type="ORF">ACFP2T_07580</name>
</gene>
<feature type="transmembrane region" description="Helical" evidence="2">
    <location>
        <begin position="224"/>
        <end position="245"/>
    </location>
</feature>